<dbReference type="GO" id="GO:0051028">
    <property type="term" value="P:mRNA transport"/>
    <property type="evidence" value="ECO:0007669"/>
    <property type="project" value="UniProtKB-KW"/>
</dbReference>
<sequence>MQQVTRFDANHEDLVHDIAYDFYGRRLVSCSSDQKLKVWDFDEDAGWELNDSWKAHDCSVLKVCWGHPEYGQVIASCSFDRSVRIWEEQDHEPRNSGRRWVERARLVDSRGSVQDIEFAPHHHGLWMATCAADGTVRIYEAMEVVNLSHWTLTEEFEVSVGGAGKEAEGNYCLSWCPSKFQQPQLAVGCGRDHTCKIFRMDQHGKWQAREELFGHEGVVHDVAWAPNVGRSYHLIATACKDHRVRIFKLTENPGDNERRYKVEMVANFVDHNAEVWRVEWNITGTILSTSGDDGKVRLWKATYADEWKCMSIISAEHGGDRMER</sequence>
<evidence type="ECO:0000313" key="12">
    <source>
        <dbReference type="Proteomes" id="UP000271241"/>
    </source>
</evidence>
<dbReference type="AlphaFoldDB" id="A0A4P9XN97"/>
<dbReference type="PROSITE" id="PS50082">
    <property type="entry name" value="WD_REPEATS_2"/>
    <property type="match status" value="3"/>
</dbReference>
<dbReference type="InterPro" id="IPR036322">
    <property type="entry name" value="WD40_repeat_dom_sf"/>
</dbReference>
<evidence type="ECO:0000256" key="1">
    <source>
        <dbReference type="ARBA" id="ARBA00004567"/>
    </source>
</evidence>
<dbReference type="EMBL" id="KZ992721">
    <property type="protein sequence ID" value="RKP07427.1"/>
    <property type="molecule type" value="Genomic_DNA"/>
</dbReference>
<dbReference type="SUPFAM" id="SSF50978">
    <property type="entry name" value="WD40 repeat-like"/>
    <property type="match status" value="1"/>
</dbReference>
<evidence type="ECO:0000256" key="5">
    <source>
        <dbReference type="ARBA" id="ARBA00022737"/>
    </source>
</evidence>
<dbReference type="Proteomes" id="UP000271241">
    <property type="component" value="Unassembled WGS sequence"/>
</dbReference>
<evidence type="ECO:0000256" key="3">
    <source>
        <dbReference type="ARBA" id="ARBA00022448"/>
    </source>
</evidence>
<feature type="repeat" description="WD" evidence="10">
    <location>
        <begin position="268"/>
        <end position="300"/>
    </location>
</feature>
<evidence type="ECO:0000256" key="7">
    <source>
        <dbReference type="ARBA" id="ARBA00022927"/>
    </source>
</evidence>
<dbReference type="GO" id="GO:0015031">
    <property type="term" value="P:protein transport"/>
    <property type="evidence" value="ECO:0007669"/>
    <property type="project" value="UniProtKB-KW"/>
</dbReference>
<dbReference type="GO" id="GO:0035859">
    <property type="term" value="C:Seh1-associated complex"/>
    <property type="evidence" value="ECO:0007669"/>
    <property type="project" value="TreeGrafter"/>
</dbReference>
<dbReference type="PROSITE" id="PS00678">
    <property type="entry name" value="WD_REPEATS_1"/>
    <property type="match status" value="1"/>
</dbReference>
<reference evidence="12" key="1">
    <citation type="journal article" date="2018" name="Nat. Microbiol.">
        <title>Leveraging single-cell genomics to expand the fungal tree of life.</title>
        <authorList>
            <person name="Ahrendt S.R."/>
            <person name="Quandt C.A."/>
            <person name="Ciobanu D."/>
            <person name="Clum A."/>
            <person name="Salamov A."/>
            <person name="Andreopoulos B."/>
            <person name="Cheng J.F."/>
            <person name="Woyke T."/>
            <person name="Pelin A."/>
            <person name="Henrissat B."/>
            <person name="Reynolds N.K."/>
            <person name="Benny G.L."/>
            <person name="Smith M.E."/>
            <person name="James T.Y."/>
            <person name="Grigoriev I.V."/>
        </authorList>
    </citation>
    <scope>NUCLEOTIDE SEQUENCE [LARGE SCALE GENOMIC DNA]</scope>
    <source>
        <strain evidence="12">RSA 1356</strain>
    </source>
</reference>
<accession>A0A4P9XN97</accession>
<dbReference type="InterPro" id="IPR019775">
    <property type="entry name" value="WD40_repeat_CS"/>
</dbReference>
<keyword evidence="8" id="KW-0906">Nuclear pore complex</keyword>
<keyword evidence="7" id="KW-0653">Protein transport</keyword>
<dbReference type="PANTHER" id="PTHR11024">
    <property type="entry name" value="NUCLEAR PORE COMPLEX PROTEIN SEC13 / SEH1 FAMILY MEMBER"/>
    <property type="match status" value="1"/>
</dbReference>
<dbReference type="FunFam" id="2.130.10.10:FF:000578">
    <property type="entry name" value="Nucleoporin seh1"/>
    <property type="match status" value="1"/>
</dbReference>
<dbReference type="OrthoDB" id="5566198at2759"/>
<dbReference type="SMART" id="SM00320">
    <property type="entry name" value="WD40"/>
    <property type="match status" value="6"/>
</dbReference>
<keyword evidence="12" id="KW-1185">Reference proteome</keyword>
<comment type="similarity">
    <text evidence="2">Belongs to the WD repeat SEC13 family.</text>
</comment>
<name>A0A4P9XN97_9FUNG</name>
<feature type="repeat" description="WD" evidence="10">
    <location>
        <begin position="8"/>
        <end position="42"/>
    </location>
</feature>
<evidence type="ECO:0000256" key="4">
    <source>
        <dbReference type="ARBA" id="ARBA00022574"/>
    </source>
</evidence>
<evidence type="ECO:0000256" key="9">
    <source>
        <dbReference type="ARBA" id="ARBA00023242"/>
    </source>
</evidence>
<protein>
    <submittedName>
        <fullName evidence="11">WD40-repeat-containing domain protein</fullName>
    </submittedName>
</protein>
<gene>
    <name evidence="11" type="ORF">THASP1DRAFT_34905</name>
</gene>
<evidence type="ECO:0000256" key="6">
    <source>
        <dbReference type="ARBA" id="ARBA00022816"/>
    </source>
</evidence>
<dbReference type="GO" id="GO:0031080">
    <property type="term" value="C:nuclear pore outer ring"/>
    <property type="evidence" value="ECO:0007669"/>
    <property type="project" value="TreeGrafter"/>
</dbReference>
<dbReference type="GO" id="GO:0005198">
    <property type="term" value="F:structural molecule activity"/>
    <property type="evidence" value="ECO:0007669"/>
    <property type="project" value="InterPro"/>
</dbReference>
<evidence type="ECO:0000256" key="8">
    <source>
        <dbReference type="ARBA" id="ARBA00023132"/>
    </source>
</evidence>
<evidence type="ECO:0000313" key="11">
    <source>
        <dbReference type="EMBL" id="RKP07427.1"/>
    </source>
</evidence>
<dbReference type="InterPro" id="IPR020472">
    <property type="entry name" value="WD40_PAC1"/>
</dbReference>
<keyword evidence="4 10" id="KW-0853">WD repeat</keyword>
<dbReference type="PANTHER" id="PTHR11024:SF3">
    <property type="entry name" value="NUCLEOPORIN SEH1"/>
    <property type="match status" value="1"/>
</dbReference>
<evidence type="ECO:0000256" key="10">
    <source>
        <dbReference type="PROSITE-ProRule" id="PRU00221"/>
    </source>
</evidence>
<dbReference type="PROSITE" id="PS50294">
    <property type="entry name" value="WD_REPEATS_REGION"/>
    <property type="match status" value="2"/>
</dbReference>
<dbReference type="InterPro" id="IPR001680">
    <property type="entry name" value="WD40_rpt"/>
</dbReference>
<dbReference type="GO" id="GO:0034198">
    <property type="term" value="P:cellular response to amino acid starvation"/>
    <property type="evidence" value="ECO:0007669"/>
    <property type="project" value="TreeGrafter"/>
</dbReference>
<keyword evidence="8" id="KW-0811">Translocation</keyword>
<organism evidence="11 12">
    <name type="scientific">Thamnocephalis sphaerospora</name>
    <dbReference type="NCBI Taxonomy" id="78915"/>
    <lineage>
        <taxon>Eukaryota</taxon>
        <taxon>Fungi</taxon>
        <taxon>Fungi incertae sedis</taxon>
        <taxon>Zoopagomycota</taxon>
        <taxon>Zoopagomycotina</taxon>
        <taxon>Zoopagomycetes</taxon>
        <taxon>Zoopagales</taxon>
        <taxon>Sigmoideomycetaceae</taxon>
        <taxon>Thamnocephalis</taxon>
    </lineage>
</organism>
<dbReference type="Gene3D" id="2.130.10.10">
    <property type="entry name" value="YVTN repeat-like/Quinoprotein amine dehydrogenase"/>
    <property type="match status" value="1"/>
</dbReference>
<keyword evidence="9" id="KW-0539">Nucleus</keyword>
<dbReference type="InterPro" id="IPR015943">
    <property type="entry name" value="WD40/YVTN_repeat-like_dom_sf"/>
</dbReference>
<keyword evidence="3" id="KW-0813">Transport</keyword>
<evidence type="ECO:0000256" key="2">
    <source>
        <dbReference type="ARBA" id="ARBA00010102"/>
    </source>
</evidence>
<dbReference type="PRINTS" id="PR00320">
    <property type="entry name" value="GPROTEINBRPT"/>
</dbReference>
<keyword evidence="6" id="KW-0509">mRNA transport</keyword>
<dbReference type="InterPro" id="IPR037363">
    <property type="entry name" value="Sec13/Seh1_fam"/>
</dbReference>
<proteinExistence type="inferred from homology"/>
<comment type="subcellular location">
    <subcellularLocation>
        <location evidence="1">Nucleus</location>
        <location evidence="1">Nuclear pore complex</location>
    </subcellularLocation>
</comment>
<dbReference type="GO" id="GO:1904263">
    <property type="term" value="P:positive regulation of TORC1 signaling"/>
    <property type="evidence" value="ECO:0007669"/>
    <property type="project" value="TreeGrafter"/>
</dbReference>
<dbReference type="Pfam" id="PF00400">
    <property type="entry name" value="WD40"/>
    <property type="match status" value="5"/>
</dbReference>
<feature type="repeat" description="WD" evidence="10">
    <location>
        <begin position="53"/>
        <end position="96"/>
    </location>
</feature>
<dbReference type="STRING" id="78915.A0A4P9XN97"/>
<keyword evidence="5" id="KW-0677">Repeat</keyword>